<evidence type="ECO:0000256" key="1">
    <source>
        <dbReference type="SAM" id="MobiDB-lite"/>
    </source>
</evidence>
<dbReference type="Proteomes" id="UP000240883">
    <property type="component" value="Unassembled WGS sequence"/>
</dbReference>
<feature type="region of interest" description="Disordered" evidence="1">
    <location>
        <begin position="91"/>
        <end position="112"/>
    </location>
</feature>
<evidence type="ECO:0000313" key="2">
    <source>
        <dbReference type="EMBL" id="PSN69869.1"/>
    </source>
</evidence>
<dbReference type="EMBL" id="KZ678132">
    <property type="protein sequence ID" value="PSN69869.1"/>
    <property type="molecule type" value="Genomic_DNA"/>
</dbReference>
<accession>A0A2T2NWX7</accession>
<dbReference type="OrthoDB" id="3789817at2759"/>
<reference evidence="2 3" key="1">
    <citation type="journal article" date="2018" name="Front. Microbiol.">
        <title>Genome-Wide Analysis of Corynespora cassiicola Leaf Fall Disease Putative Effectors.</title>
        <authorList>
            <person name="Lopez D."/>
            <person name="Ribeiro S."/>
            <person name="Label P."/>
            <person name="Fumanal B."/>
            <person name="Venisse J.S."/>
            <person name="Kohler A."/>
            <person name="de Oliveira R.R."/>
            <person name="Labutti K."/>
            <person name="Lipzen A."/>
            <person name="Lail K."/>
            <person name="Bauer D."/>
            <person name="Ohm R.A."/>
            <person name="Barry K.W."/>
            <person name="Spatafora J."/>
            <person name="Grigoriev I.V."/>
            <person name="Martin F.M."/>
            <person name="Pujade-Renaud V."/>
        </authorList>
    </citation>
    <scope>NUCLEOTIDE SEQUENCE [LARGE SCALE GENOMIC DNA]</scope>
    <source>
        <strain evidence="2 3">Philippines</strain>
    </source>
</reference>
<keyword evidence="3" id="KW-1185">Reference proteome</keyword>
<organism evidence="2 3">
    <name type="scientific">Corynespora cassiicola Philippines</name>
    <dbReference type="NCBI Taxonomy" id="1448308"/>
    <lineage>
        <taxon>Eukaryota</taxon>
        <taxon>Fungi</taxon>
        <taxon>Dikarya</taxon>
        <taxon>Ascomycota</taxon>
        <taxon>Pezizomycotina</taxon>
        <taxon>Dothideomycetes</taxon>
        <taxon>Pleosporomycetidae</taxon>
        <taxon>Pleosporales</taxon>
        <taxon>Corynesporascaceae</taxon>
        <taxon>Corynespora</taxon>
    </lineage>
</organism>
<gene>
    <name evidence="2" type="ORF">BS50DRAFT_571200</name>
</gene>
<protein>
    <submittedName>
        <fullName evidence="2">Uncharacterized protein</fullName>
    </submittedName>
</protein>
<name>A0A2T2NWX7_CORCC</name>
<sequence>MSDVWESVGGPFIEQATGNDRPIYVQLRQLWRVEKCRWANLVRIYQPRAIQEQIWEREEMEDSGHAEEVIESARSCTKAMEIARSVSETIEEDRVPAPPTYPTNFPSSSPPLPPRVLRKKVTFAEDIVENPPRLPGAYNRFSTRYEGGRYACPEEAGWEDTSFKNDEFYPHVYQELGEAESLAIATDAASLLVRTNDEDQTLGDDGDDDDDEEDMSSDYSESSDDSDDSSASIMSVVDAEDVAIMDDIDMNDADDEESSDDSDGTKEFVKWWLSN</sequence>
<feature type="compositionally biased region" description="Acidic residues" evidence="1">
    <location>
        <begin position="238"/>
        <end position="262"/>
    </location>
</feature>
<feature type="compositionally biased region" description="Acidic residues" evidence="1">
    <location>
        <begin position="198"/>
        <end position="228"/>
    </location>
</feature>
<proteinExistence type="predicted"/>
<dbReference type="AlphaFoldDB" id="A0A2T2NWX7"/>
<feature type="region of interest" description="Disordered" evidence="1">
    <location>
        <begin position="195"/>
        <end position="267"/>
    </location>
</feature>
<evidence type="ECO:0000313" key="3">
    <source>
        <dbReference type="Proteomes" id="UP000240883"/>
    </source>
</evidence>